<comment type="caution">
    <text evidence="1">The sequence shown here is derived from an EMBL/GenBank/DDBJ whole genome shotgun (WGS) entry which is preliminary data.</text>
</comment>
<dbReference type="Proteomes" id="UP001526201">
    <property type="component" value="Unassembled WGS sequence"/>
</dbReference>
<evidence type="ECO:0008006" key="3">
    <source>
        <dbReference type="Google" id="ProtNLM"/>
    </source>
</evidence>
<proteinExistence type="predicted"/>
<name>A0ABT3CE76_9MYCO</name>
<evidence type="ECO:0000313" key="1">
    <source>
        <dbReference type="EMBL" id="MCV7227785.1"/>
    </source>
</evidence>
<evidence type="ECO:0000313" key="2">
    <source>
        <dbReference type="Proteomes" id="UP001526201"/>
    </source>
</evidence>
<dbReference type="RefSeq" id="WP_264068791.1">
    <property type="nucleotide sequence ID" value="NZ_JACKTY010000030.1"/>
</dbReference>
<protein>
    <recommendedName>
        <fullName evidence="3">Minor tail protein</fullName>
    </recommendedName>
</protein>
<organism evidence="1 2">
    <name type="scientific">Mycolicibacterium komossense</name>
    <dbReference type="NCBI Taxonomy" id="1779"/>
    <lineage>
        <taxon>Bacteria</taxon>
        <taxon>Bacillati</taxon>
        <taxon>Actinomycetota</taxon>
        <taxon>Actinomycetes</taxon>
        <taxon>Mycobacteriales</taxon>
        <taxon>Mycobacteriaceae</taxon>
        <taxon>Mycolicibacterium</taxon>
    </lineage>
</organism>
<gene>
    <name evidence="1" type="ORF">H7J73_17320</name>
</gene>
<keyword evidence="2" id="KW-1185">Reference proteome</keyword>
<reference evidence="1 2" key="1">
    <citation type="journal article" date="2022" name="BMC Genomics">
        <title>Comparative genome analysis of mycobacteria focusing on tRNA and non-coding RNA.</title>
        <authorList>
            <person name="Behra P.R.K."/>
            <person name="Pettersson B.M.F."/>
            <person name="Ramesh M."/>
            <person name="Das S."/>
            <person name="Dasgupta S."/>
            <person name="Kirsebom L.A."/>
        </authorList>
    </citation>
    <scope>NUCLEOTIDE SEQUENCE [LARGE SCALE GENOMIC DNA]</scope>
    <source>
        <strain evidence="1 2">DSM 44078</strain>
    </source>
</reference>
<sequence>MSPVAVVPRATVTATVTTSTPVRTVTAARLEWGYTNFFDQDWAGKSDSAAARGSEVLSAVGEVGITDPGDRSTDEWVCVSTVDLPVPTSEFTGGSWTFRVPSWAPASSKEIARWSARLIVERGGHDIDAHGEFTVRIGRNDVFDFDGLDEPVEVVSGAAETVIDIVLPTTIFLAGEAVNGRAFLTPTVDLPDGDLAVCWQRRRASHPLTKNPSEGNSLEGRIIQLDNRITLQSGKPVTLPFAIPLPADAPPTAAAVHSSMDWYVQARLRYAGVNARPAELVVKPIVVINTG</sequence>
<accession>A0ABT3CE76</accession>
<dbReference type="EMBL" id="JACKTY010000030">
    <property type="protein sequence ID" value="MCV7227785.1"/>
    <property type="molecule type" value="Genomic_DNA"/>
</dbReference>